<dbReference type="InterPro" id="IPR009016">
    <property type="entry name" value="Fe_hydrogenase"/>
</dbReference>
<feature type="domain" description="4Fe-4S ferredoxin-type" evidence="6">
    <location>
        <begin position="36"/>
        <end position="65"/>
    </location>
</feature>
<accession>A0A6N7IME0</accession>
<dbReference type="GO" id="GO:0051539">
    <property type="term" value="F:4 iron, 4 sulfur cluster binding"/>
    <property type="evidence" value="ECO:0007669"/>
    <property type="project" value="UniProtKB-KW"/>
</dbReference>
<feature type="domain" description="PAS" evidence="5">
    <location>
        <begin position="414"/>
        <end position="487"/>
    </location>
</feature>
<dbReference type="AlphaFoldDB" id="A0A6N7IME0"/>
<dbReference type="InterPro" id="IPR000014">
    <property type="entry name" value="PAS"/>
</dbReference>
<evidence type="ECO:0000256" key="4">
    <source>
        <dbReference type="ARBA" id="ARBA00023014"/>
    </source>
</evidence>
<evidence type="ECO:0000259" key="7">
    <source>
        <dbReference type="PROSITE" id="PS51656"/>
    </source>
</evidence>
<dbReference type="Proteomes" id="UP000441717">
    <property type="component" value="Unassembled WGS sequence"/>
</dbReference>
<reference evidence="8 9" key="1">
    <citation type="submission" date="2019-10" db="EMBL/GenBank/DDBJ databases">
        <title>Comparative genomics of sulfur disproportionating microorganisms.</title>
        <authorList>
            <person name="Ward L.M."/>
            <person name="Bertran E."/>
            <person name="Johnston D."/>
        </authorList>
    </citation>
    <scope>NUCLEOTIDE SEQUENCE [LARGE SCALE GENOMIC DNA]</scope>
    <source>
        <strain evidence="8 9">DSM 14055</strain>
    </source>
</reference>
<feature type="domain" description="4Fe-4S" evidence="7">
    <location>
        <begin position="362"/>
        <end position="423"/>
    </location>
</feature>
<gene>
    <name evidence="8" type="ORF">GFC01_02465</name>
</gene>
<dbReference type="Gene3D" id="3.30.450.20">
    <property type="entry name" value="PAS domain"/>
    <property type="match status" value="1"/>
</dbReference>
<dbReference type="Pfam" id="PF02906">
    <property type="entry name" value="Fe_hyd_lg_C"/>
    <property type="match status" value="1"/>
</dbReference>
<dbReference type="InterPro" id="IPR035965">
    <property type="entry name" value="PAS-like_dom_sf"/>
</dbReference>
<dbReference type="SMART" id="SM00091">
    <property type="entry name" value="PAS"/>
    <property type="match status" value="1"/>
</dbReference>
<dbReference type="PANTHER" id="PTHR11615">
    <property type="entry name" value="NITRATE, FORMATE, IRON DEHYDROGENASE"/>
    <property type="match status" value="1"/>
</dbReference>
<evidence type="ECO:0000313" key="8">
    <source>
        <dbReference type="EMBL" id="MQL51145.1"/>
    </source>
</evidence>
<protein>
    <submittedName>
        <fullName evidence="8">PAS domain-containing protein</fullName>
    </submittedName>
</protein>
<dbReference type="Pfam" id="PF00989">
    <property type="entry name" value="PAS"/>
    <property type="match status" value="1"/>
</dbReference>
<dbReference type="GO" id="GO:0046872">
    <property type="term" value="F:metal ion binding"/>
    <property type="evidence" value="ECO:0007669"/>
    <property type="project" value="UniProtKB-KW"/>
</dbReference>
<dbReference type="PROSITE" id="PS50112">
    <property type="entry name" value="PAS"/>
    <property type="match status" value="1"/>
</dbReference>
<keyword evidence="4" id="KW-0411">Iron-sulfur</keyword>
<dbReference type="SUPFAM" id="SSF55785">
    <property type="entry name" value="PYP-like sensor domain (PAS domain)"/>
    <property type="match status" value="1"/>
</dbReference>
<keyword evidence="1" id="KW-0004">4Fe-4S</keyword>
<evidence type="ECO:0000256" key="2">
    <source>
        <dbReference type="ARBA" id="ARBA00022723"/>
    </source>
</evidence>
<evidence type="ECO:0000256" key="1">
    <source>
        <dbReference type="ARBA" id="ARBA00022485"/>
    </source>
</evidence>
<dbReference type="EMBL" id="WHYR01000004">
    <property type="protein sequence ID" value="MQL51145.1"/>
    <property type="molecule type" value="Genomic_DNA"/>
</dbReference>
<dbReference type="InterPro" id="IPR017896">
    <property type="entry name" value="4Fe4S_Fe-S-bd"/>
</dbReference>
<dbReference type="Gene3D" id="1.10.15.40">
    <property type="entry name" value="Electron transport complex subunit B, putative Fe-S cluster"/>
    <property type="match status" value="1"/>
</dbReference>
<sequence>MELITTNEARCRDCYRCLRSCAVKAIRFTGGESGALHARVIDELCVQDARCVLSCPQKAKKVVSDLEQVRRVIGEGQPVAAGVAPSFVAAFPLEDPGQMPALLKKLGFARVQETSLGAELVARTHRQPGFDRPLISSACPVVVNLIERYYPGLLPMLAPVVSPMIAHGRLMKKMYPGYRTVFIGPCVAKKAEARVEGIDDAIDYVLGFDELYEWMQEEGIDAADLPPGDFDGPRPGLARLFPIEGGLIATLQADTREEEKYLTITGLQNCMSFLDNLSRNAIPRPPLLMELLACRGGCIDGPLSLCREQDLFTRRRKVREYFRARAAREGPTAGEGPELPPSLMHREYADRRVSLPLPDEQTIRRILARTGKYQPEDELNCGACGYDSCRDKAIAVYQGNAEVQMCIPYMRKRAESTSNLVMAAMPNALIIVDHRLVIKEVNPAAERMFRRPAREMLGQPLDKFINPENFIKVLETGEMLNRIHSHPELDLITRDIIFPLDSERAVVGILVDITADKRQQERFELVKVQTITRAREVINKQMTVAQEIAGLLGETTAETKVLLSKLIDLMEKESV</sequence>
<evidence type="ECO:0000259" key="6">
    <source>
        <dbReference type="PROSITE" id="PS51379"/>
    </source>
</evidence>
<name>A0A6N7IME0_9FIRM</name>
<dbReference type="Gene3D" id="3.30.70.20">
    <property type="match status" value="1"/>
</dbReference>
<dbReference type="InterPro" id="IPR013767">
    <property type="entry name" value="PAS_fold"/>
</dbReference>
<dbReference type="Pfam" id="PF12838">
    <property type="entry name" value="Fer4_7"/>
    <property type="match status" value="1"/>
</dbReference>
<keyword evidence="3" id="KW-0408">Iron</keyword>
<dbReference type="RefSeq" id="WP_152945067.1">
    <property type="nucleotide sequence ID" value="NZ_WHYR01000004.1"/>
</dbReference>
<dbReference type="InterPro" id="IPR007202">
    <property type="entry name" value="4Fe-4S_dom"/>
</dbReference>
<dbReference type="PROSITE" id="PS51379">
    <property type="entry name" value="4FE4S_FER_2"/>
    <property type="match status" value="2"/>
</dbReference>
<dbReference type="SUPFAM" id="SSF53920">
    <property type="entry name" value="Fe-only hydrogenase"/>
    <property type="match status" value="1"/>
</dbReference>
<organism evidence="8 9">
    <name type="scientific">Desulfofundulus thermobenzoicus</name>
    <dbReference type="NCBI Taxonomy" id="29376"/>
    <lineage>
        <taxon>Bacteria</taxon>
        <taxon>Bacillati</taxon>
        <taxon>Bacillota</taxon>
        <taxon>Clostridia</taxon>
        <taxon>Eubacteriales</taxon>
        <taxon>Peptococcaceae</taxon>
        <taxon>Desulfofundulus</taxon>
    </lineage>
</organism>
<evidence type="ECO:0000313" key="9">
    <source>
        <dbReference type="Proteomes" id="UP000441717"/>
    </source>
</evidence>
<dbReference type="PROSITE" id="PS51656">
    <property type="entry name" value="4FE4S"/>
    <property type="match status" value="1"/>
</dbReference>
<comment type="caution">
    <text evidence="8">The sequence shown here is derived from an EMBL/GenBank/DDBJ whole genome shotgun (WGS) entry which is preliminary data.</text>
</comment>
<dbReference type="CDD" id="cd00130">
    <property type="entry name" value="PAS"/>
    <property type="match status" value="1"/>
</dbReference>
<dbReference type="OrthoDB" id="9798098at2"/>
<dbReference type="GO" id="GO:0006355">
    <property type="term" value="P:regulation of DNA-templated transcription"/>
    <property type="evidence" value="ECO:0007669"/>
    <property type="project" value="InterPro"/>
</dbReference>
<dbReference type="Pfam" id="PF04060">
    <property type="entry name" value="FeS"/>
    <property type="match status" value="1"/>
</dbReference>
<proteinExistence type="predicted"/>
<dbReference type="SUPFAM" id="SSF54862">
    <property type="entry name" value="4Fe-4S ferredoxins"/>
    <property type="match status" value="1"/>
</dbReference>
<keyword evidence="2" id="KW-0479">Metal-binding</keyword>
<dbReference type="InterPro" id="IPR050340">
    <property type="entry name" value="Cytosolic_Fe-S_CAF"/>
</dbReference>
<keyword evidence="9" id="KW-1185">Reference proteome</keyword>
<evidence type="ECO:0000259" key="5">
    <source>
        <dbReference type="PROSITE" id="PS50112"/>
    </source>
</evidence>
<feature type="domain" description="4Fe-4S ferredoxin-type" evidence="6">
    <location>
        <begin position="2"/>
        <end position="31"/>
    </location>
</feature>
<dbReference type="InterPro" id="IPR004108">
    <property type="entry name" value="Fe_hydrogenase_lsu_C"/>
</dbReference>
<dbReference type="Gene3D" id="3.40.950.10">
    <property type="entry name" value="Fe-only Hydrogenase (Larger Subunit), Chain L, domain 3"/>
    <property type="match status" value="1"/>
</dbReference>
<evidence type="ECO:0000256" key="3">
    <source>
        <dbReference type="ARBA" id="ARBA00023004"/>
    </source>
</evidence>